<dbReference type="EnsemblProtists" id="PYU1_T003998">
    <property type="protein sequence ID" value="PYU1_T003998"/>
    <property type="gene ID" value="PYU1_G003988"/>
</dbReference>
<evidence type="ECO:0000313" key="2">
    <source>
        <dbReference type="Proteomes" id="UP000019132"/>
    </source>
</evidence>
<keyword evidence="2" id="KW-1185">Reference proteome</keyword>
<accession>K3WGA7</accession>
<proteinExistence type="predicted"/>
<name>K3WGA7_GLOUD</name>
<dbReference type="InterPro" id="IPR000048">
    <property type="entry name" value="IQ_motif_EF-hand-BS"/>
</dbReference>
<dbReference type="Pfam" id="PF00612">
    <property type="entry name" value="IQ"/>
    <property type="match status" value="3"/>
</dbReference>
<dbReference type="eggNOG" id="ENOG502T38W">
    <property type="taxonomic scope" value="Eukaryota"/>
</dbReference>
<sequence length="262" mass="32051">MLQKRWQHWRDVINGQQDMEAFAALVTIQSWLRVPIAKRIRSMHRVQYAATQLQSLWRGFHCRKMLTRRQRHRMYTHASRVIQRGFRAHVWRCEFQKFIREHRAACTITQSIKRYCLQRRLLRAWYHRLATFHATIVIQGWVRYQIAKLHRARARAKMHGSAVQMMQHFFKRAHFLLVFDRRVQRLLQQKTAAAMKLQAAYRAKLARSRFHALKDQLEERKRQEILRIMWENAYATTIQTWWRKVKKHRQLERKNLESSEIS</sequence>
<reference evidence="1" key="3">
    <citation type="submission" date="2015-02" db="UniProtKB">
        <authorList>
            <consortium name="EnsemblProtists"/>
        </authorList>
    </citation>
    <scope>IDENTIFICATION</scope>
    <source>
        <strain evidence="1">DAOM BR144</strain>
    </source>
</reference>
<dbReference type="Proteomes" id="UP000019132">
    <property type="component" value="Unassembled WGS sequence"/>
</dbReference>
<dbReference type="InParanoid" id="K3WGA7"/>
<dbReference type="AlphaFoldDB" id="K3WGA7"/>
<reference evidence="2" key="1">
    <citation type="journal article" date="2010" name="Genome Biol.">
        <title>Genome sequence of the necrotrophic plant pathogen Pythium ultimum reveals original pathogenicity mechanisms and effector repertoire.</title>
        <authorList>
            <person name="Levesque C.A."/>
            <person name="Brouwer H."/>
            <person name="Cano L."/>
            <person name="Hamilton J.P."/>
            <person name="Holt C."/>
            <person name="Huitema E."/>
            <person name="Raffaele S."/>
            <person name="Robideau G.P."/>
            <person name="Thines M."/>
            <person name="Win J."/>
            <person name="Zerillo M.M."/>
            <person name="Beakes G.W."/>
            <person name="Boore J.L."/>
            <person name="Busam D."/>
            <person name="Dumas B."/>
            <person name="Ferriera S."/>
            <person name="Fuerstenberg S.I."/>
            <person name="Gachon C.M."/>
            <person name="Gaulin E."/>
            <person name="Govers F."/>
            <person name="Grenville-Briggs L."/>
            <person name="Horner N."/>
            <person name="Hostetler J."/>
            <person name="Jiang R.H."/>
            <person name="Johnson J."/>
            <person name="Krajaejun T."/>
            <person name="Lin H."/>
            <person name="Meijer H.J."/>
            <person name="Moore B."/>
            <person name="Morris P."/>
            <person name="Phuntmart V."/>
            <person name="Puiu D."/>
            <person name="Shetty J."/>
            <person name="Stajich J.E."/>
            <person name="Tripathy S."/>
            <person name="Wawra S."/>
            <person name="van West P."/>
            <person name="Whitty B.R."/>
            <person name="Coutinho P.M."/>
            <person name="Henrissat B."/>
            <person name="Martin F."/>
            <person name="Thomas P.D."/>
            <person name="Tyler B.M."/>
            <person name="De Vries R.P."/>
            <person name="Kamoun S."/>
            <person name="Yandell M."/>
            <person name="Tisserat N."/>
            <person name="Buell C.R."/>
        </authorList>
    </citation>
    <scope>NUCLEOTIDE SEQUENCE</scope>
    <source>
        <strain evidence="2">DAOM:BR144</strain>
    </source>
</reference>
<dbReference type="SMART" id="SM00015">
    <property type="entry name" value="IQ"/>
    <property type="match status" value="4"/>
</dbReference>
<evidence type="ECO:0000313" key="1">
    <source>
        <dbReference type="EnsemblProtists" id="PYU1_T003998"/>
    </source>
</evidence>
<organism evidence="1 2">
    <name type="scientific">Globisporangium ultimum (strain ATCC 200006 / CBS 805.95 / DAOM BR144)</name>
    <name type="common">Pythium ultimum</name>
    <dbReference type="NCBI Taxonomy" id="431595"/>
    <lineage>
        <taxon>Eukaryota</taxon>
        <taxon>Sar</taxon>
        <taxon>Stramenopiles</taxon>
        <taxon>Oomycota</taxon>
        <taxon>Peronosporomycetes</taxon>
        <taxon>Pythiales</taxon>
        <taxon>Pythiaceae</taxon>
        <taxon>Globisporangium</taxon>
    </lineage>
</organism>
<dbReference type="Gene3D" id="1.20.5.190">
    <property type="match status" value="1"/>
</dbReference>
<dbReference type="PROSITE" id="PS50096">
    <property type="entry name" value="IQ"/>
    <property type="match status" value="3"/>
</dbReference>
<dbReference type="VEuPathDB" id="FungiDB:PYU1_G003988"/>
<dbReference type="HOGENOM" id="CLU_1063469_0_0_1"/>
<reference evidence="2" key="2">
    <citation type="submission" date="2010-04" db="EMBL/GenBank/DDBJ databases">
        <authorList>
            <person name="Buell R."/>
            <person name="Hamilton J."/>
            <person name="Hostetler J."/>
        </authorList>
    </citation>
    <scope>NUCLEOTIDE SEQUENCE [LARGE SCALE GENOMIC DNA]</scope>
    <source>
        <strain evidence="2">DAOM:BR144</strain>
    </source>
</reference>
<dbReference type="EMBL" id="GL376567">
    <property type="status" value="NOT_ANNOTATED_CDS"/>
    <property type="molecule type" value="Genomic_DNA"/>
</dbReference>
<protein>
    <submittedName>
        <fullName evidence="1">Uncharacterized protein</fullName>
    </submittedName>
</protein>